<feature type="transmembrane region" description="Helical" evidence="1">
    <location>
        <begin position="48"/>
        <end position="68"/>
    </location>
</feature>
<keyword evidence="1" id="KW-0472">Membrane</keyword>
<feature type="transmembrane region" description="Helical" evidence="1">
    <location>
        <begin position="121"/>
        <end position="143"/>
    </location>
</feature>
<sequence>MMTSLFLMLTLSMGMSIILTFSPLAMGFWVLMIALLTATCTALSMSSWFGFIIFLIYIGGMLVMFAYFTAIQPNQQFKILTPLMATIITSLTIPIYLNPSLTNNFFLNNWWITTMYDMMNIPSLIFLALALFLALISVVKISFLNRAPLRPFMYVQPNSKNSPCY</sequence>
<organism evidence="2">
    <name type="scientific">Glycera tridactyla</name>
    <name type="common">Glycerine worm</name>
    <name type="synonym">Glycera convoluta</name>
    <dbReference type="NCBI Taxonomy" id="104710"/>
    <lineage>
        <taxon>Eukaryota</taxon>
        <taxon>Metazoa</taxon>
        <taxon>Spiralia</taxon>
        <taxon>Lophotrochozoa</taxon>
        <taxon>Annelida</taxon>
        <taxon>Polychaeta</taxon>
        <taxon>Errantia</taxon>
        <taxon>Phyllodocida</taxon>
        <taxon>Glyceridae</taxon>
        <taxon>Glycera</taxon>
    </lineage>
</organism>
<proteinExistence type="predicted"/>
<evidence type="ECO:0000313" key="2">
    <source>
        <dbReference type="EMBL" id="ALQ78871.1"/>
    </source>
</evidence>
<reference evidence="2" key="1">
    <citation type="journal article" date="2015" name="Genome Biol. Evol.">
        <title>The Utility of Genome Skimming for Phylogenomic Analyses as Demonstrated for Glycerid Relationships (Annelida, Glyceridae).</title>
        <authorList>
            <person name="Richter S."/>
            <person name="Schwarz F."/>
            <person name="Hering L."/>
            <person name="Boggemann M."/>
            <person name="Bleidorn C."/>
        </authorList>
    </citation>
    <scope>NUCLEOTIDE SEQUENCE</scope>
    <source>
        <strain evidence="2">Glytri</strain>
        <tissue evidence="2">Body wall</tissue>
    </source>
</reference>
<accession>A0A0S3CR23</accession>
<keyword evidence="2" id="KW-0496">Mitochondrion</keyword>
<keyword evidence="1" id="KW-0812">Transmembrane</keyword>
<feature type="transmembrane region" description="Helical" evidence="1">
    <location>
        <begin position="80"/>
        <end position="101"/>
    </location>
</feature>
<name>A0A0S3CR23_GLYTI</name>
<gene>
    <name evidence="2" type="primary">nad6</name>
</gene>
<geneLocation type="mitochondrion" evidence="2"/>
<dbReference type="EMBL" id="KT989331">
    <property type="protein sequence ID" value="ALQ78871.1"/>
    <property type="molecule type" value="Genomic_DNA"/>
</dbReference>
<protein>
    <submittedName>
        <fullName evidence="2">NADH dehydrogenase subunit 6</fullName>
    </submittedName>
</protein>
<keyword evidence="1" id="KW-1133">Transmembrane helix</keyword>
<evidence type="ECO:0000256" key="1">
    <source>
        <dbReference type="SAM" id="Phobius"/>
    </source>
</evidence>
<dbReference type="AlphaFoldDB" id="A0A0S3CR23"/>